<feature type="compositionally biased region" description="Low complexity" evidence="1">
    <location>
        <begin position="74"/>
        <end position="89"/>
    </location>
</feature>
<dbReference type="GO" id="GO:0000932">
    <property type="term" value="C:P-body"/>
    <property type="evidence" value="ECO:0007669"/>
    <property type="project" value="TreeGrafter"/>
</dbReference>
<feature type="region of interest" description="Disordered" evidence="1">
    <location>
        <begin position="69"/>
        <end position="89"/>
    </location>
</feature>
<dbReference type="GO" id="GO:0003723">
    <property type="term" value="F:RNA binding"/>
    <property type="evidence" value="ECO:0007669"/>
    <property type="project" value="InterPro"/>
</dbReference>
<dbReference type="SMART" id="SM00955">
    <property type="entry name" value="RNB"/>
    <property type="match status" value="1"/>
</dbReference>
<accession>A0A9D4TZM2</accession>
<dbReference type="PANTHER" id="PTHR23355:SF42">
    <property type="entry name" value="RIBONUCLEASE II, CHLOROPLASTIC_MITOCHONDRIAL"/>
    <property type="match status" value="1"/>
</dbReference>
<evidence type="ECO:0000256" key="1">
    <source>
        <dbReference type="SAM" id="MobiDB-lite"/>
    </source>
</evidence>
<proteinExistence type="predicted"/>
<organism evidence="3 4">
    <name type="scientific">Chlorella vulgaris</name>
    <name type="common">Green alga</name>
    <dbReference type="NCBI Taxonomy" id="3077"/>
    <lineage>
        <taxon>Eukaryota</taxon>
        <taxon>Viridiplantae</taxon>
        <taxon>Chlorophyta</taxon>
        <taxon>core chlorophytes</taxon>
        <taxon>Trebouxiophyceae</taxon>
        <taxon>Chlorellales</taxon>
        <taxon>Chlorellaceae</taxon>
        <taxon>Chlorella clade</taxon>
        <taxon>Chlorella</taxon>
    </lineage>
</organism>
<dbReference type="Pfam" id="PF00773">
    <property type="entry name" value="RNB"/>
    <property type="match status" value="1"/>
</dbReference>
<feature type="compositionally biased region" description="Low complexity" evidence="1">
    <location>
        <begin position="850"/>
        <end position="859"/>
    </location>
</feature>
<dbReference type="Pfam" id="PF23161">
    <property type="entry name" value="HTH_RNase_II"/>
    <property type="match status" value="1"/>
</dbReference>
<gene>
    <name evidence="3" type="ORF">D9Q98_001084</name>
</gene>
<dbReference type="OrthoDB" id="2285229at2759"/>
<dbReference type="GO" id="GO:0006402">
    <property type="term" value="P:mRNA catabolic process"/>
    <property type="evidence" value="ECO:0007669"/>
    <property type="project" value="TreeGrafter"/>
</dbReference>
<feature type="domain" description="RNB" evidence="2">
    <location>
        <begin position="412"/>
        <end position="715"/>
    </location>
</feature>
<feature type="region of interest" description="Disordered" evidence="1">
    <location>
        <begin position="45"/>
        <end position="64"/>
    </location>
</feature>
<sequence length="868" mass="92519">MSAGLSRMAAGAAPSPAAGSGGVQRGLRTVAGAAHTAASSSMFTLPASQVPQPPQQQQQQRRLSVTAPPFQYRPSHGMPAAAGAAASLSAPGQHFGGSTYNRPAHHMLQRHYAVGPAAQLAANDSSEEEAGVGSLVEFERGKQYLLARVMKKTAQGWQVEVPSGTLYTIKAGDIKYVLPGGASRSSADLAALEAAAAREVAAADGLLLLAWELADGDSAEAPIFTVPGMADLLFNASDPASCAATLRLLREDKLYFKQMGRNPPMFKPRTKDQVDSLSASLRAQEEADANWARFAADVQQAKAAPRSEKPGKAAWRQGPHAERLTAVEGLALGTLPLTGPKRALAVGCLVGLGKPPSGQDAAELLQSVGWWPPHLHFNLLSANVTPLFSSQLEAAAQQLLASPPPDPDAQRRRDFTAASHAVVTIDDAATTEIDDGLSLERLPDGGLKVWVHVADPSRWVAPGSALAAEAQRRTKSLYLPTGTVPMFPKCLAEGPFSLRQGVAGEAVSVGMQLGADGELLLDSVEVVPSRVAPARRLTYNDVDEMLAVCEQADEQDLFDLAALAALRQSYRMSCGAVEICMPESSLRVHGVEREDPDVCLEQEDQYASPARMLVSEMMVLAGEAVGELGRRLAVPLPYRGQAQPVLPDEEELAAVPPGPCQAILLRNRMTRSVTMTQLPVPHASLGLAAYVQFTSPIRRYGDLLAHWQLKAVLRGEQAPCDADQLTDIVEEVGSTVQRVQKLEREVEAYWVAEYFRQATKSDAAATWDAMFLCWIRQDVGLGRVLLGGLGLETVMRINQPMQAGERLYVRCIHTDVRQGMYRLEPVAASQVSQASVLNDSSRFAAPGDGSSSSSSSSSSDTYLPAAAC</sequence>
<reference evidence="3" key="2">
    <citation type="submission" date="2020-11" db="EMBL/GenBank/DDBJ databases">
        <authorList>
            <person name="Cecchin M."/>
            <person name="Marcolungo L."/>
            <person name="Rossato M."/>
            <person name="Girolomoni L."/>
            <person name="Cosentino E."/>
            <person name="Cuine S."/>
            <person name="Li-Beisson Y."/>
            <person name="Delledonne M."/>
            <person name="Ballottari M."/>
        </authorList>
    </citation>
    <scope>NUCLEOTIDE SEQUENCE</scope>
    <source>
        <strain evidence="3">211/11P</strain>
        <tissue evidence="3">Whole cell</tissue>
    </source>
</reference>
<dbReference type="Proteomes" id="UP001055712">
    <property type="component" value="Unassembled WGS sequence"/>
</dbReference>
<protein>
    <recommendedName>
        <fullName evidence="2">RNB domain-containing protein</fullName>
    </recommendedName>
</protein>
<reference evidence="3" key="1">
    <citation type="journal article" date="2019" name="Plant J.">
        <title>Chlorella vulgaris genome assembly and annotation reveals the molecular basis for metabolic acclimation to high light conditions.</title>
        <authorList>
            <person name="Cecchin M."/>
            <person name="Marcolungo L."/>
            <person name="Rossato M."/>
            <person name="Girolomoni L."/>
            <person name="Cosentino E."/>
            <person name="Cuine S."/>
            <person name="Li-Beisson Y."/>
            <person name="Delledonne M."/>
            <person name="Ballottari M."/>
        </authorList>
    </citation>
    <scope>NUCLEOTIDE SEQUENCE</scope>
    <source>
        <strain evidence="3">211/11P</strain>
    </source>
</reference>
<dbReference type="AlphaFoldDB" id="A0A9D4TZM2"/>
<feature type="region of interest" description="Disordered" evidence="1">
    <location>
        <begin position="1"/>
        <end position="23"/>
    </location>
</feature>
<name>A0A9D4TZM2_CHLVU</name>
<dbReference type="InterPro" id="IPR050180">
    <property type="entry name" value="RNR_Ribonuclease"/>
</dbReference>
<keyword evidence="4" id="KW-1185">Reference proteome</keyword>
<feature type="compositionally biased region" description="Low complexity" evidence="1">
    <location>
        <begin position="9"/>
        <end position="18"/>
    </location>
</feature>
<dbReference type="SUPFAM" id="SSF50249">
    <property type="entry name" value="Nucleic acid-binding proteins"/>
    <property type="match status" value="1"/>
</dbReference>
<dbReference type="GO" id="GO:0000175">
    <property type="term" value="F:3'-5'-RNA exonuclease activity"/>
    <property type="evidence" value="ECO:0007669"/>
    <property type="project" value="TreeGrafter"/>
</dbReference>
<dbReference type="InterPro" id="IPR057324">
    <property type="entry name" value="WH_RNase_II"/>
</dbReference>
<feature type="region of interest" description="Disordered" evidence="1">
    <location>
        <begin position="842"/>
        <end position="868"/>
    </location>
</feature>
<comment type="caution">
    <text evidence="3">The sequence shown here is derived from an EMBL/GenBank/DDBJ whole genome shotgun (WGS) entry which is preliminary data.</text>
</comment>
<dbReference type="InterPro" id="IPR056404">
    <property type="entry name" value="HTH_RNase_II"/>
</dbReference>
<dbReference type="InterPro" id="IPR012340">
    <property type="entry name" value="NA-bd_OB-fold"/>
</dbReference>
<evidence type="ECO:0000313" key="4">
    <source>
        <dbReference type="Proteomes" id="UP001055712"/>
    </source>
</evidence>
<evidence type="ECO:0000313" key="3">
    <source>
        <dbReference type="EMBL" id="KAI3438663.1"/>
    </source>
</evidence>
<dbReference type="PANTHER" id="PTHR23355">
    <property type="entry name" value="RIBONUCLEASE"/>
    <property type="match status" value="1"/>
</dbReference>
<dbReference type="Pfam" id="PF25255">
    <property type="entry name" value="WHD_RNase_II"/>
    <property type="match status" value="1"/>
</dbReference>
<dbReference type="EMBL" id="SIDB01000001">
    <property type="protein sequence ID" value="KAI3438663.1"/>
    <property type="molecule type" value="Genomic_DNA"/>
</dbReference>
<evidence type="ECO:0000259" key="2">
    <source>
        <dbReference type="SMART" id="SM00955"/>
    </source>
</evidence>
<dbReference type="InterPro" id="IPR001900">
    <property type="entry name" value="RNase_II/R"/>
</dbReference>